<evidence type="ECO:0000256" key="5">
    <source>
        <dbReference type="ARBA" id="ARBA00022727"/>
    </source>
</evidence>
<dbReference type="GO" id="GO:0016301">
    <property type="term" value="F:kinase activity"/>
    <property type="evidence" value="ECO:0007669"/>
    <property type="project" value="UniProtKB-KW"/>
</dbReference>
<evidence type="ECO:0000313" key="13">
    <source>
        <dbReference type="EMBL" id="BDB96089.1"/>
    </source>
</evidence>
<dbReference type="Pfam" id="PF02223">
    <property type="entry name" value="Thymidylate_kin"/>
    <property type="match status" value="1"/>
</dbReference>
<keyword evidence="4 11" id="KW-0808">Transferase</keyword>
<evidence type="ECO:0000256" key="6">
    <source>
        <dbReference type="ARBA" id="ARBA00022741"/>
    </source>
</evidence>
<keyword evidence="14" id="KW-1185">Reference proteome</keyword>
<evidence type="ECO:0000256" key="8">
    <source>
        <dbReference type="ARBA" id="ARBA00022840"/>
    </source>
</evidence>
<name>A0ABM7V8I7_9PROT</name>
<evidence type="ECO:0000313" key="14">
    <source>
        <dbReference type="Proteomes" id="UP001320209"/>
    </source>
</evidence>
<dbReference type="CDD" id="cd01672">
    <property type="entry name" value="TMPK"/>
    <property type="match status" value="1"/>
</dbReference>
<evidence type="ECO:0000256" key="2">
    <source>
        <dbReference type="ARBA" id="ARBA00012980"/>
    </source>
</evidence>
<evidence type="ECO:0000259" key="12">
    <source>
        <dbReference type="Pfam" id="PF02223"/>
    </source>
</evidence>
<protein>
    <recommendedName>
        <fullName evidence="3 11">Thymidylate kinase</fullName>
        <ecNumber evidence="2 11">2.7.4.9</ecNumber>
    </recommendedName>
    <alternativeName>
        <fullName evidence="9 11">dTMP kinase</fullName>
    </alternativeName>
</protein>
<dbReference type="EMBL" id="AP025225">
    <property type="protein sequence ID" value="BDB96089.1"/>
    <property type="molecule type" value="Genomic_DNA"/>
</dbReference>
<dbReference type="PROSITE" id="PS01331">
    <property type="entry name" value="THYMIDYLATE_KINASE"/>
    <property type="match status" value="1"/>
</dbReference>
<keyword evidence="8 11" id="KW-0067">ATP-binding</keyword>
<keyword evidence="5 11" id="KW-0545">Nucleotide biosynthesis</keyword>
<evidence type="ECO:0000256" key="1">
    <source>
        <dbReference type="ARBA" id="ARBA00009776"/>
    </source>
</evidence>
<dbReference type="NCBIfam" id="TIGR00041">
    <property type="entry name" value="DTMP_kinase"/>
    <property type="match status" value="1"/>
</dbReference>
<comment type="similarity">
    <text evidence="1 11">Belongs to the thymidylate kinase family.</text>
</comment>
<comment type="catalytic activity">
    <reaction evidence="10 11">
        <text>dTMP + ATP = dTDP + ADP</text>
        <dbReference type="Rhea" id="RHEA:13517"/>
        <dbReference type="ChEBI" id="CHEBI:30616"/>
        <dbReference type="ChEBI" id="CHEBI:58369"/>
        <dbReference type="ChEBI" id="CHEBI:63528"/>
        <dbReference type="ChEBI" id="CHEBI:456216"/>
        <dbReference type="EC" id="2.7.4.9"/>
    </reaction>
</comment>
<organism evidence="13 14">
    <name type="scientific">Candidatus Hydrogenosomobacter endosymbioticus</name>
    <dbReference type="NCBI Taxonomy" id="2558174"/>
    <lineage>
        <taxon>Bacteria</taxon>
        <taxon>Pseudomonadati</taxon>
        <taxon>Pseudomonadota</taxon>
        <taxon>Alphaproteobacteria</taxon>
        <taxon>Holosporales</taxon>
        <taxon>Holosporaceae</taxon>
        <taxon>Candidatus Hydrogenosomobacter</taxon>
    </lineage>
</organism>
<dbReference type="InterPro" id="IPR018094">
    <property type="entry name" value="Thymidylate_kinase"/>
</dbReference>
<keyword evidence="7 11" id="KW-0418">Kinase</keyword>
<dbReference type="Proteomes" id="UP001320209">
    <property type="component" value="Chromosome"/>
</dbReference>
<keyword evidence="6 11" id="KW-0547">Nucleotide-binding</keyword>
<dbReference type="PANTHER" id="PTHR10344">
    <property type="entry name" value="THYMIDYLATE KINASE"/>
    <property type="match status" value="1"/>
</dbReference>
<feature type="domain" description="Thymidylate kinase-like" evidence="12">
    <location>
        <begin position="11"/>
        <end position="189"/>
    </location>
</feature>
<accession>A0ABM7V8I7</accession>
<dbReference type="Gene3D" id="3.40.50.300">
    <property type="entry name" value="P-loop containing nucleotide triphosphate hydrolases"/>
    <property type="match status" value="1"/>
</dbReference>
<gene>
    <name evidence="11 13" type="primary">tmk</name>
    <name evidence="13" type="ORF">HYD_2220</name>
</gene>
<dbReference type="InterPro" id="IPR018095">
    <property type="entry name" value="Thymidylate_kin_CS"/>
</dbReference>
<evidence type="ECO:0000256" key="4">
    <source>
        <dbReference type="ARBA" id="ARBA00022679"/>
    </source>
</evidence>
<reference evidence="13" key="1">
    <citation type="submission" date="2021-10" db="EMBL/GenBank/DDBJ databases">
        <title>Genome Sequence of The Candidatus Hydrogeosomobacter endosymbioticus, an Intracellular Bacterial Symbiont of the Anaerobic Ciliate GW7.</title>
        <authorList>
            <person name="Shiohama Y."/>
            <person name="Shinzato N."/>
        </authorList>
    </citation>
    <scope>NUCLEOTIDE SEQUENCE [LARGE SCALE GENOMIC DNA]</scope>
    <source>
        <strain evidence="13">200920</strain>
    </source>
</reference>
<evidence type="ECO:0000256" key="3">
    <source>
        <dbReference type="ARBA" id="ARBA00017144"/>
    </source>
</evidence>
<dbReference type="PANTHER" id="PTHR10344:SF4">
    <property type="entry name" value="UMP-CMP KINASE 2, MITOCHONDRIAL"/>
    <property type="match status" value="1"/>
</dbReference>
<evidence type="ECO:0000256" key="10">
    <source>
        <dbReference type="ARBA" id="ARBA00048743"/>
    </source>
</evidence>
<feature type="binding site" evidence="11">
    <location>
        <begin position="13"/>
        <end position="20"/>
    </location>
    <ligand>
        <name>ATP</name>
        <dbReference type="ChEBI" id="CHEBI:30616"/>
    </ligand>
</feature>
<dbReference type="HAMAP" id="MF_00165">
    <property type="entry name" value="Thymidylate_kinase"/>
    <property type="match status" value="1"/>
</dbReference>
<sequence length="212" mass="23669">MSNNKAKFVTFEGGEGVGKSTQIVLFSEFLSSKGIENIVTREPGGTYGAEFLRSAFLSGEYEWDVVSELMLVMAARRDHMVHKILPTLDSGVWVLCDRFIDSSVVYQGVLRGMPEQWVVDMHRVAGMYLEPDLTIILSVSAKVAMQRKFECAREKLNRFDSMSEEKHETVCAAYKKICTNNQHRCAFIDGFGSALDVAELVVSAANLLLTLK</sequence>
<dbReference type="SUPFAM" id="SSF52540">
    <property type="entry name" value="P-loop containing nucleoside triphosphate hydrolases"/>
    <property type="match status" value="1"/>
</dbReference>
<proteinExistence type="inferred from homology"/>
<evidence type="ECO:0000256" key="11">
    <source>
        <dbReference type="HAMAP-Rule" id="MF_00165"/>
    </source>
</evidence>
<dbReference type="InterPro" id="IPR027417">
    <property type="entry name" value="P-loop_NTPase"/>
</dbReference>
<evidence type="ECO:0000256" key="7">
    <source>
        <dbReference type="ARBA" id="ARBA00022777"/>
    </source>
</evidence>
<comment type="function">
    <text evidence="11">Phosphorylation of dTMP to form dTDP in both de novo and salvage pathways of dTTP synthesis.</text>
</comment>
<evidence type="ECO:0000256" key="9">
    <source>
        <dbReference type="ARBA" id="ARBA00029962"/>
    </source>
</evidence>
<dbReference type="RefSeq" id="WP_236865504.1">
    <property type="nucleotide sequence ID" value="NZ_AP025225.1"/>
</dbReference>
<dbReference type="InterPro" id="IPR039430">
    <property type="entry name" value="Thymidylate_kin-like_dom"/>
</dbReference>
<dbReference type="EC" id="2.7.4.9" evidence="2 11"/>